<dbReference type="CDD" id="cd00090">
    <property type="entry name" value="HTH_ARSR"/>
    <property type="match status" value="1"/>
</dbReference>
<accession>A0A5N6S0T9</accession>
<dbReference type="Proteomes" id="UP000325415">
    <property type="component" value="Unassembled WGS sequence"/>
</dbReference>
<evidence type="ECO:0000313" key="5">
    <source>
        <dbReference type="EMBL" id="KAE8128052.1"/>
    </source>
</evidence>
<evidence type="ECO:0000259" key="4">
    <source>
        <dbReference type="PROSITE" id="PS50987"/>
    </source>
</evidence>
<name>A0A5N6S0T9_9BIFI</name>
<dbReference type="PANTHER" id="PTHR33154">
    <property type="entry name" value="TRANSCRIPTIONAL REGULATOR, ARSR FAMILY"/>
    <property type="match status" value="1"/>
</dbReference>
<dbReference type="InterPro" id="IPR036388">
    <property type="entry name" value="WH-like_DNA-bd_sf"/>
</dbReference>
<dbReference type="PANTHER" id="PTHR33154:SF33">
    <property type="entry name" value="TRANSCRIPTIONAL REPRESSOR SDPR"/>
    <property type="match status" value="1"/>
</dbReference>
<keyword evidence="1" id="KW-0805">Transcription regulation</keyword>
<dbReference type="AlphaFoldDB" id="A0A5N6S0T9"/>
<dbReference type="InterPro" id="IPR001845">
    <property type="entry name" value="HTH_ArsR_DNA-bd_dom"/>
</dbReference>
<dbReference type="SUPFAM" id="SSF46785">
    <property type="entry name" value="Winged helix' DNA-binding domain"/>
    <property type="match status" value="1"/>
</dbReference>
<evidence type="ECO:0000256" key="2">
    <source>
        <dbReference type="ARBA" id="ARBA00023125"/>
    </source>
</evidence>
<protein>
    <submittedName>
        <fullName evidence="5">Transcriptional regulator</fullName>
    </submittedName>
</protein>
<dbReference type="Pfam" id="PF01022">
    <property type="entry name" value="HTH_5"/>
    <property type="match status" value="1"/>
</dbReference>
<proteinExistence type="predicted"/>
<dbReference type="Gene3D" id="1.10.10.10">
    <property type="entry name" value="Winged helix-like DNA-binding domain superfamily/Winged helix DNA-binding domain"/>
    <property type="match status" value="1"/>
</dbReference>
<keyword evidence="6" id="KW-1185">Reference proteome</keyword>
<dbReference type="EMBL" id="QDAG01000006">
    <property type="protein sequence ID" value="KAE8128052.1"/>
    <property type="molecule type" value="Genomic_DNA"/>
</dbReference>
<dbReference type="OrthoDB" id="3628427at2"/>
<dbReference type="GeneID" id="78127345"/>
<dbReference type="GO" id="GO:0003677">
    <property type="term" value="F:DNA binding"/>
    <property type="evidence" value="ECO:0007669"/>
    <property type="project" value="UniProtKB-KW"/>
</dbReference>
<sequence length="120" mass="13219">MSQTGIRGNAASRGRTPDSLIPALKAIANPVRLQILVWLKEPRANFPMDNVIADPDEYGICVTQIQTKTGLAQPTVSNHMSVLERAGLVISTRVRQWTHYRRNEANLAKLVSELGNTIGE</sequence>
<organism evidence="5 6">
    <name type="scientific">Bifidobacterium tibiigranuli</name>
    <dbReference type="NCBI Taxonomy" id="2172043"/>
    <lineage>
        <taxon>Bacteria</taxon>
        <taxon>Bacillati</taxon>
        <taxon>Actinomycetota</taxon>
        <taxon>Actinomycetes</taxon>
        <taxon>Bifidobacteriales</taxon>
        <taxon>Bifidobacteriaceae</taxon>
        <taxon>Bifidobacterium</taxon>
    </lineage>
</organism>
<keyword evidence="3" id="KW-0804">Transcription</keyword>
<reference evidence="5 6" key="1">
    <citation type="submission" date="2018-04" db="EMBL/GenBank/DDBJ databases">
        <authorList>
            <person name="Eckel V.P."/>
            <person name="Vogel R.F."/>
        </authorList>
    </citation>
    <scope>NUCLEOTIDE SEQUENCE [LARGE SCALE GENOMIC DNA]</scope>
    <source>
        <strain evidence="6">TMW 2.1764</strain>
    </source>
</reference>
<evidence type="ECO:0000313" key="6">
    <source>
        <dbReference type="Proteomes" id="UP000325415"/>
    </source>
</evidence>
<dbReference type="PROSITE" id="PS50987">
    <property type="entry name" value="HTH_ARSR_2"/>
    <property type="match status" value="1"/>
</dbReference>
<keyword evidence="2" id="KW-0238">DNA-binding</keyword>
<gene>
    <name evidence="5" type="ORF">DDE84_06575</name>
</gene>
<dbReference type="SMART" id="SM00418">
    <property type="entry name" value="HTH_ARSR"/>
    <property type="match status" value="1"/>
</dbReference>
<dbReference type="InterPro" id="IPR011991">
    <property type="entry name" value="ArsR-like_HTH"/>
</dbReference>
<comment type="caution">
    <text evidence="5">The sequence shown here is derived from an EMBL/GenBank/DDBJ whole genome shotgun (WGS) entry which is preliminary data.</text>
</comment>
<dbReference type="GO" id="GO:0003700">
    <property type="term" value="F:DNA-binding transcription factor activity"/>
    <property type="evidence" value="ECO:0007669"/>
    <property type="project" value="InterPro"/>
</dbReference>
<evidence type="ECO:0000256" key="3">
    <source>
        <dbReference type="ARBA" id="ARBA00023163"/>
    </source>
</evidence>
<dbReference type="RefSeq" id="WP_152580912.1">
    <property type="nucleotide sequence ID" value="NZ_JAKVIV010000006.1"/>
</dbReference>
<feature type="domain" description="HTH arsR-type" evidence="4">
    <location>
        <begin position="12"/>
        <end position="120"/>
    </location>
</feature>
<dbReference type="InterPro" id="IPR051081">
    <property type="entry name" value="HTH_MetalResp_TranReg"/>
</dbReference>
<evidence type="ECO:0000256" key="1">
    <source>
        <dbReference type="ARBA" id="ARBA00023015"/>
    </source>
</evidence>
<dbReference type="InterPro" id="IPR036390">
    <property type="entry name" value="WH_DNA-bd_sf"/>
</dbReference>